<keyword evidence="6" id="KW-0238">DNA-binding</keyword>
<feature type="modified residue" description="4-aspartylphosphate" evidence="3">
    <location>
        <position position="61"/>
    </location>
</feature>
<dbReference type="PANTHER" id="PTHR37299:SF1">
    <property type="entry name" value="STAGE 0 SPORULATION PROTEIN A HOMOLOG"/>
    <property type="match status" value="1"/>
</dbReference>
<reference evidence="6" key="2">
    <citation type="submission" date="2021-04" db="EMBL/GenBank/DDBJ databases">
        <authorList>
            <person name="Gilroy R."/>
        </authorList>
    </citation>
    <scope>NUCLEOTIDE SEQUENCE</scope>
    <source>
        <strain evidence="6">CHK186-1790</strain>
    </source>
</reference>
<proteinExistence type="predicted"/>
<dbReference type="Proteomes" id="UP000823882">
    <property type="component" value="Unassembled WGS sequence"/>
</dbReference>
<organism evidence="6 7">
    <name type="scientific">Candidatus Intestinimonas pullistercoris</name>
    <dbReference type="NCBI Taxonomy" id="2838623"/>
    <lineage>
        <taxon>Bacteria</taxon>
        <taxon>Bacillati</taxon>
        <taxon>Bacillota</taxon>
        <taxon>Clostridia</taxon>
        <taxon>Eubacteriales</taxon>
        <taxon>Intestinimonas</taxon>
    </lineage>
</organism>
<feature type="domain" description="Response regulatory" evidence="4">
    <location>
        <begin position="5"/>
        <end position="124"/>
    </location>
</feature>
<dbReference type="GO" id="GO:0000156">
    <property type="term" value="F:phosphorelay response regulator activity"/>
    <property type="evidence" value="ECO:0007669"/>
    <property type="project" value="InterPro"/>
</dbReference>
<evidence type="ECO:0000313" key="6">
    <source>
        <dbReference type="EMBL" id="HJC40888.1"/>
    </source>
</evidence>
<dbReference type="SUPFAM" id="SSF52172">
    <property type="entry name" value="CheY-like"/>
    <property type="match status" value="1"/>
</dbReference>
<dbReference type="PANTHER" id="PTHR37299">
    <property type="entry name" value="TRANSCRIPTIONAL REGULATOR-RELATED"/>
    <property type="match status" value="1"/>
</dbReference>
<evidence type="ECO:0000313" key="7">
    <source>
        <dbReference type="Proteomes" id="UP000823882"/>
    </source>
</evidence>
<dbReference type="GO" id="GO:0003677">
    <property type="term" value="F:DNA binding"/>
    <property type="evidence" value="ECO:0007669"/>
    <property type="project" value="UniProtKB-KW"/>
</dbReference>
<dbReference type="EMBL" id="DWWJ01000091">
    <property type="protein sequence ID" value="HJC40888.1"/>
    <property type="molecule type" value="Genomic_DNA"/>
</dbReference>
<sequence length="243" mass="27574">MNDLVIGICDDLEEERLALSRMVRSYAQERGMPVRLRLFSSGTELLEASPRQRDFQILFLDIFMPGLSGMDAARQLRRDGVNAAIIFATTSLDHGLDSFEVQAADYLVKPFQKQDVAQALDWCLAHLPEPLRCLSVYSEGETQEIPLASICYIEVLGHQSHIYTTRQEITARQGLDALEAAISSQDFLRCHRSFLVNMNHIQKIEGSDFRMTTGARVPISTSNLARIRNAFIDWTYYKAWSKP</sequence>
<feature type="domain" description="HTH LytTR-type" evidence="5">
    <location>
        <begin position="134"/>
        <end position="233"/>
    </location>
</feature>
<dbReference type="InterPro" id="IPR046947">
    <property type="entry name" value="LytR-like"/>
</dbReference>
<dbReference type="PROSITE" id="PS50930">
    <property type="entry name" value="HTH_LYTTR"/>
    <property type="match status" value="1"/>
</dbReference>
<name>A0A9D2SYW3_9FIRM</name>
<dbReference type="InterPro" id="IPR001789">
    <property type="entry name" value="Sig_transdc_resp-reg_receiver"/>
</dbReference>
<dbReference type="InterPro" id="IPR011006">
    <property type="entry name" value="CheY-like_superfamily"/>
</dbReference>
<protein>
    <recommendedName>
        <fullName evidence="1">Stage 0 sporulation protein A homolog</fullName>
    </recommendedName>
</protein>
<reference evidence="6" key="1">
    <citation type="journal article" date="2021" name="PeerJ">
        <title>Extensive microbial diversity within the chicken gut microbiome revealed by metagenomics and culture.</title>
        <authorList>
            <person name="Gilroy R."/>
            <person name="Ravi A."/>
            <person name="Getino M."/>
            <person name="Pursley I."/>
            <person name="Horton D.L."/>
            <person name="Alikhan N.F."/>
            <person name="Baker D."/>
            <person name="Gharbi K."/>
            <person name="Hall N."/>
            <person name="Watson M."/>
            <person name="Adriaenssens E.M."/>
            <person name="Foster-Nyarko E."/>
            <person name="Jarju S."/>
            <person name="Secka A."/>
            <person name="Antonio M."/>
            <person name="Oren A."/>
            <person name="Chaudhuri R.R."/>
            <person name="La Ragione R."/>
            <person name="Hildebrand F."/>
            <person name="Pallen M.J."/>
        </authorList>
    </citation>
    <scope>NUCLEOTIDE SEQUENCE</scope>
    <source>
        <strain evidence="6">CHK186-1790</strain>
    </source>
</reference>
<dbReference type="AlphaFoldDB" id="A0A9D2SYW3"/>
<comment type="function">
    <text evidence="2">May play the central regulatory role in sporulation. It may be an element of the effector pathway responsible for the activation of sporulation genes in response to nutritional stress. Spo0A may act in concert with spo0H (a sigma factor) to control the expression of some genes that are critical to the sporulation process.</text>
</comment>
<evidence type="ECO:0000256" key="3">
    <source>
        <dbReference type="PROSITE-ProRule" id="PRU00169"/>
    </source>
</evidence>
<evidence type="ECO:0000256" key="2">
    <source>
        <dbReference type="ARBA" id="ARBA00024867"/>
    </source>
</evidence>
<evidence type="ECO:0000259" key="4">
    <source>
        <dbReference type="PROSITE" id="PS50110"/>
    </source>
</evidence>
<dbReference type="Pfam" id="PF04397">
    <property type="entry name" value="LytTR"/>
    <property type="match status" value="1"/>
</dbReference>
<dbReference type="PROSITE" id="PS50110">
    <property type="entry name" value="RESPONSE_REGULATORY"/>
    <property type="match status" value="1"/>
</dbReference>
<dbReference type="SMART" id="SM00448">
    <property type="entry name" value="REC"/>
    <property type="match status" value="1"/>
</dbReference>
<gene>
    <name evidence="6" type="ORF">H9701_04975</name>
</gene>
<accession>A0A9D2SYW3</accession>
<dbReference type="Gene3D" id="3.40.50.2300">
    <property type="match status" value="1"/>
</dbReference>
<dbReference type="InterPro" id="IPR007492">
    <property type="entry name" value="LytTR_DNA-bd_dom"/>
</dbReference>
<comment type="caution">
    <text evidence="6">The sequence shown here is derived from an EMBL/GenBank/DDBJ whole genome shotgun (WGS) entry which is preliminary data.</text>
</comment>
<dbReference type="Gene3D" id="2.40.50.1020">
    <property type="entry name" value="LytTr DNA-binding domain"/>
    <property type="match status" value="1"/>
</dbReference>
<keyword evidence="3" id="KW-0597">Phosphoprotein</keyword>
<dbReference type="Pfam" id="PF00072">
    <property type="entry name" value="Response_reg"/>
    <property type="match status" value="1"/>
</dbReference>
<evidence type="ECO:0000256" key="1">
    <source>
        <dbReference type="ARBA" id="ARBA00018672"/>
    </source>
</evidence>
<dbReference type="SMART" id="SM00850">
    <property type="entry name" value="LytTR"/>
    <property type="match status" value="1"/>
</dbReference>
<evidence type="ECO:0000259" key="5">
    <source>
        <dbReference type="PROSITE" id="PS50930"/>
    </source>
</evidence>